<comment type="caution">
    <text evidence="5">The sequence shown here is derived from an EMBL/GenBank/DDBJ whole genome shotgun (WGS) entry which is preliminary data.</text>
</comment>
<name>A0A840I4T7_9PROT</name>
<gene>
    <name evidence="5" type="ORF">GGQ59_002520</name>
</gene>
<dbReference type="Proteomes" id="UP000563524">
    <property type="component" value="Unassembled WGS sequence"/>
</dbReference>
<sequence>MTTVVDVIAVGNAIVDVLGHTDDAFLTQHEVPKGGMILIDTAKAEEITGALKATAEVAGGSAGNSMACLASLGGRARFVGKVGDDDLGGVYRESMRAVGVAFDTAVHASIPTGRCLIAVTADAERSMATFLGAAGHVGAEDVTDDAVSGAEVTYLEGYLFEGYDPREAFKRASKAARAAGRKVALTLCDTGVVERQMDELMAFLKEGVDLLFANEAEAMTLTGTTDVDAAVEALRGLVPFAAVTRSEQGSIVFGPDEAPQAVPAVAPEQLIDTTGAGDAYAGGFLYGFTRGRPLTDCAKLGSLAASEVISHMGPRPEKSLKALAEGAGLL</sequence>
<keyword evidence="2" id="KW-0808">Transferase</keyword>
<dbReference type="InterPro" id="IPR029056">
    <property type="entry name" value="Ribokinase-like"/>
</dbReference>
<evidence type="ECO:0000313" key="5">
    <source>
        <dbReference type="EMBL" id="MBB4659976.1"/>
    </source>
</evidence>
<organism evidence="5 6">
    <name type="scientific">Parvularcula dongshanensis</name>
    <dbReference type="NCBI Taxonomy" id="1173995"/>
    <lineage>
        <taxon>Bacteria</taxon>
        <taxon>Pseudomonadati</taxon>
        <taxon>Pseudomonadota</taxon>
        <taxon>Alphaproteobacteria</taxon>
        <taxon>Parvularculales</taxon>
        <taxon>Parvularculaceae</taxon>
        <taxon>Parvularcula</taxon>
    </lineage>
</organism>
<dbReference type="Gene3D" id="3.30.1110.10">
    <property type="match status" value="1"/>
</dbReference>
<feature type="domain" description="Carbohydrate kinase PfkB" evidence="4">
    <location>
        <begin position="36"/>
        <end position="315"/>
    </location>
</feature>
<dbReference type="EMBL" id="JACHOB010000006">
    <property type="protein sequence ID" value="MBB4659976.1"/>
    <property type="molecule type" value="Genomic_DNA"/>
</dbReference>
<dbReference type="InterPro" id="IPR052700">
    <property type="entry name" value="Carb_kinase_PfkB-like"/>
</dbReference>
<dbReference type="PROSITE" id="PS00584">
    <property type="entry name" value="PFKB_KINASES_2"/>
    <property type="match status" value="1"/>
</dbReference>
<reference evidence="5 6" key="1">
    <citation type="submission" date="2020-08" db="EMBL/GenBank/DDBJ databases">
        <title>Genomic Encyclopedia of Type Strains, Phase IV (KMG-IV): sequencing the most valuable type-strain genomes for metagenomic binning, comparative biology and taxonomic classification.</title>
        <authorList>
            <person name="Goeker M."/>
        </authorList>
    </citation>
    <scope>NUCLEOTIDE SEQUENCE [LARGE SCALE GENOMIC DNA]</scope>
    <source>
        <strain evidence="5 6">DSM 102850</strain>
    </source>
</reference>
<evidence type="ECO:0000256" key="3">
    <source>
        <dbReference type="ARBA" id="ARBA00022777"/>
    </source>
</evidence>
<dbReference type="AlphaFoldDB" id="A0A840I4T7"/>
<evidence type="ECO:0000259" key="4">
    <source>
        <dbReference type="Pfam" id="PF00294"/>
    </source>
</evidence>
<protein>
    <submittedName>
        <fullName evidence="5">Sugar/nucleoside kinase (Ribokinase family)</fullName>
    </submittedName>
</protein>
<dbReference type="InterPro" id="IPR011611">
    <property type="entry name" value="PfkB_dom"/>
</dbReference>
<dbReference type="CDD" id="cd01168">
    <property type="entry name" value="adenosine_kinase"/>
    <property type="match status" value="1"/>
</dbReference>
<dbReference type="RefSeq" id="WP_183819127.1">
    <property type="nucleotide sequence ID" value="NZ_JACHOB010000006.1"/>
</dbReference>
<dbReference type="Gene3D" id="3.40.1190.20">
    <property type="match status" value="1"/>
</dbReference>
<dbReference type="GO" id="GO:0016301">
    <property type="term" value="F:kinase activity"/>
    <property type="evidence" value="ECO:0007669"/>
    <property type="project" value="UniProtKB-KW"/>
</dbReference>
<comment type="similarity">
    <text evidence="1">Belongs to the carbohydrate kinase PfkB family.</text>
</comment>
<evidence type="ECO:0000313" key="6">
    <source>
        <dbReference type="Proteomes" id="UP000563524"/>
    </source>
</evidence>
<dbReference type="PANTHER" id="PTHR43320:SF3">
    <property type="entry name" value="CARBOHYDRATE KINASE PFKB DOMAIN-CONTAINING PROTEIN"/>
    <property type="match status" value="1"/>
</dbReference>
<keyword evidence="3 5" id="KW-0418">Kinase</keyword>
<dbReference type="Pfam" id="PF00294">
    <property type="entry name" value="PfkB"/>
    <property type="match status" value="1"/>
</dbReference>
<accession>A0A840I4T7</accession>
<dbReference type="InterPro" id="IPR002173">
    <property type="entry name" value="Carboh/pur_kinase_PfkB_CS"/>
</dbReference>
<keyword evidence="6" id="KW-1185">Reference proteome</keyword>
<dbReference type="SUPFAM" id="SSF53613">
    <property type="entry name" value="Ribokinase-like"/>
    <property type="match status" value="1"/>
</dbReference>
<proteinExistence type="inferred from homology"/>
<dbReference type="PANTHER" id="PTHR43320">
    <property type="entry name" value="SUGAR KINASE"/>
    <property type="match status" value="1"/>
</dbReference>
<evidence type="ECO:0000256" key="1">
    <source>
        <dbReference type="ARBA" id="ARBA00010688"/>
    </source>
</evidence>
<evidence type="ECO:0000256" key="2">
    <source>
        <dbReference type="ARBA" id="ARBA00022679"/>
    </source>
</evidence>